<sequence>MPCAARTSWTTRQNHSGALMPRFDPRDFHLFAEVNGTLMPVGTLDQPPEFTREGWGMGTISTGRETPNPRVVDAPIPDGISIPTLVDVRQLGEYVFIESRAGQRPAESWAFGVALHLGWKLEKMYSGYARFTATRFDLETCTDVEIIVSITMAPHRFDICIDRPIMGGLTYDDGMSKPRQVVFQKSVEARRSGDEEAAERFDKELDSICFDYNYRHIDEIQRIINKMLTKAKLMEK</sequence>
<protein>
    <submittedName>
        <fullName evidence="1">Uncharacterized protein</fullName>
    </submittedName>
</protein>
<name>A0A8S5LF46_9CAUD</name>
<organism evidence="1">
    <name type="scientific">Siphoviridae sp. ct3CA7</name>
    <dbReference type="NCBI Taxonomy" id="2823561"/>
    <lineage>
        <taxon>Viruses</taxon>
        <taxon>Duplodnaviria</taxon>
        <taxon>Heunggongvirae</taxon>
        <taxon>Uroviricota</taxon>
        <taxon>Caudoviricetes</taxon>
    </lineage>
</organism>
<evidence type="ECO:0000313" key="1">
    <source>
        <dbReference type="EMBL" id="DAD68559.1"/>
    </source>
</evidence>
<proteinExistence type="predicted"/>
<reference evidence="1" key="1">
    <citation type="journal article" date="2021" name="Proc. Natl. Acad. Sci. U.S.A.">
        <title>A Catalog of Tens of Thousands of Viruses from Human Metagenomes Reveals Hidden Associations with Chronic Diseases.</title>
        <authorList>
            <person name="Tisza M.J."/>
            <person name="Buck C.B."/>
        </authorList>
    </citation>
    <scope>NUCLEOTIDE SEQUENCE</scope>
    <source>
        <strain evidence="1">Ct3CA7</strain>
    </source>
</reference>
<accession>A0A8S5LF46</accession>
<dbReference type="EMBL" id="BK014704">
    <property type="protein sequence ID" value="DAD68559.1"/>
    <property type="molecule type" value="Genomic_DNA"/>
</dbReference>